<dbReference type="PANTHER" id="PTHR39082">
    <property type="entry name" value="PHOSPHOLIPASE C-BETA-2-RELATED"/>
    <property type="match status" value="1"/>
</dbReference>
<name>A0A6J7L195_9ZZZZ</name>
<feature type="domain" description="C4-type zinc ribbon" evidence="2">
    <location>
        <begin position="201"/>
        <end position="235"/>
    </location>
</feature>
<keyword evidence="1" id="KW-0175">Coiled coil</keyword>
<evidence type="ECO:0000313" key="4">
    <source>
        <dbReference type="EMBL" id="CAB4960773.1"/>
    </source>
</evidence>
<reference evidence="4" key="1">
    <citation type="submission" date="2020-05" db="EMBL/GenBank/DDBJ databases">
        <authorList>
            <person name="Chiriac C."/>
            <person name="Salcher M."/>
            <person name="Ghai R."/>
            <person name="Kavagutti S V."/>
        </authorList>
    </citation>
    <scope>NUCLEOTIDE SEQUENCE</scope>
</reference>
<dbReference type="InterPro" id="IPR052376">
    <property type="entry name" value="Oxidative_Scav/Glycosyltrans"/>
</dbReference>
<dbReference type="EMBL" id="CAFBNC010000228">
    <property type="protein sequence ID" value="CAB4960773.1"/>
    <property type="molecule type" value="Genomic_DNA"/>
</dbReference>
<protein>
    <submittedName>
        <fullName evidence="4">Unannotated protein</fullName>
    </submittedName>
</protein>
<dbReference type="Gene3D" id="1.10.287.1490">
    <property type="match status" value="1"/>
</dbReference>
<proteinExistence type="predicted"/>
<evidence type="ECO:0000259" key="2">
    <source>
        <dbReference type="Pfam" id="PF02591"/>
    </source>
</evidence>
<evidence type="ECO:0000256" key="1">
    <source>
        <dbReference type="SAM" id="Coils"/>
    </source>
</evidence>
<dbReference type="Pfam" id="PF02591">
    <property type="entry name" value="Zn_ribbon_9"/>
    <property type="match status" value="1"/>
</dbReference>
<sequence>MSALDHLLELQANDTAADQLRHRRANLPEQAELQRLAAVVAEKRKAFVEPSQQRADLQRDQRRLEDEIATVSAKITSVDSQLYGGSMTSPKEAQALQADLESLNRRRSTLEDQVLELMEQIEPLDELLGAGEDAVAEIEAEAERVRITLAEHAEELDAEAAKVAAEREPLVAGVDADLLVEYERLRPLHGGVAVARLTGSTCLGCHISLAAAEVDQLRRQPADAIVHCPDCGCLLVR</sequence>
<organism evidence="4">
    <name type="scientific">freshwater metagenome</name>
    <dbReference type="NCBI Taxonomy" id="449393"/>
    <lineage>
        <taxon>unclassified sequences</taxon>
        <taxon>metagenomes</taxon>
        <taxon>ecological metagenomes</taxon>
    </lineage>
</organism>
<gene>
    <name evidence="4" type="ORF">UFOPK3733_02438</name>
</gene>
<dbReference type="InterPro" id="IPR003743">
    <property type="entry name" value="Zf-RING_7"/>
</dbReference>
<dbReference type="Pfam" id="PF24481">
    <property type="entry name" value="CT398_CC"/>
    <property type="match status" value="1"/>
</dbReference>
<dbReference type="PANTHER" id="PTHR39082:SF1">
    <property type="entry name" value="SCAVENGER RECEPTOR CLASS A MEMBER 3"/>
    <property type="match status" value="1"/>
</dbReference>
<dbReference type="InterPro" id="IPR056003">
    <property type="entry name" value="CT398_CC_hairpin"/>
</dbReference>
<accession>A0A6J7L195</accession>
<dbReference type="AlphaFoldDB" id="A0A6J7L195"/>
<feature type="coiled-coil region" evidence="1">
    <location>
        <begin position="54"/>
        <end position="155"/>
    </location>
</feature>
<evidence type="ECO:0000259" key="3">
    <source>
        <dbReference type="Pfam" id="PF24481"/>
    </source>
</evidence>
<feature type="domain" description="CT398-like coiled coil hairpin" evidence="3">
    <location>
        <begin position="10"/>
        <end position="187"/>
    </location>
</feature>